<evidence type="ECO:0000256" key="1">
    <source>
        <dbReference type="SAM" id="SignalP"/>
    </source>
</evidence>
<keyword evidence="1" id="KW-0732">Signal</keyword>
<dbReference type="Gene3D" id="2.160.20.10">
    <property type="entry name" value="Single-stranded right-handed beta-helix, Pectin lyase-like"/>
    <property type="match status" value="2"/>
</dbReference>
<dbReference type="PANTHER" id="PTHR11319:SF35">
    <property type="entry name" value="OUTER MEMBRANE PROTEIN PMPC-RELATED"/>
    <property type="match status" value="1"/>
</dbReference>
<gene>
    <name evidence="2" type="ORF">EZS26_000361</name>
    <name evidence="3" type="ORF">EZS26_000606</name>
</gene>
<organism evidence="2 4">
    <name type="scientific">Candidatus Ordinivivax streblomastigis</name>
    <dbReference type="NCBI Taxonomy" id="2540710"/>
    <lineage>
        <taxon>Bacteria</taxon>
        <taxon>Pseudomonadati</taxon>
        <taxon>Bacteroidota</taxon>
        <taxon>Bacteroidia</taxon>
        <taxon>Bacteroidales</taxon>
        <taxon>Candidatus Ordinivivax</taxon>
    </lineage>
</organism>
<sequence length="985" mass="104060">MKKVFLFLMSIILSVGYADSQTIFYVDPVDGDQFNDGDSWNSPYGDLTDALLLAVAGDEIWIKGGELYTAPQPLVDGVSIYGSFDGTETSKDQRKKVVGGKPWEFQTPTILKNNGATIFNANVAATISIDGITFEANPDAGNARAINISNGGNAKGYVIQHCVFKNFTSNADGGAINMRAKALIAYCLFTGNYGNKGGGAYLDYSTIHDCEIINNHASAAGTDPINSGNGGGGGILLANNNTVAYNCLIKGNSASFGGGAMVRTNTSMYNCILIDNTAAKSGGGISFDGRDNGGVVYNVTLANNTAETADGAGGICFTTGGKLGDSPRIQKVYNSILYNNTNTSGVANIGKYVASTDPAGTVEPVFQNNIIDSKAYNATINVGYTTIGDNCILASDPSALFVDQIAYITKPGFPGQNKGLSSGLTLPEKDMAGNTRIIKGAIDIGPFEIEELEQIVEPNSNNVIFVNVNTTVSDDPYVMPIIGNTWATAIGSLPEAITGAVKYREQHPEKTLEVWVKAGTYNALSIELKDGISLYGGFAGTETALNERVKGAHTWDYTNETVLTGAGRERTSASDAIGSKAVIKQDSLFVHPVLVDGFTLTGGEHGALFISGGNTTLRNSILRQNGSLASTSSYIATGIDGGGVAIRGGAFTVTSCLIEENEAKSGGGVLIANDAPSVVRNCTIRENKALVTANTPYNFTSIGNPTVFGWGGGVFNQGGSVNNCLIEENTSFAGGGIFIRDNESKFNNCIIVKNNAVYGAGVSYDPRTDNASTNNKVFNCLIAENQALGVTAFEDYLKDAATEPNGIGGGVYLTFETQAIYNTIFTGNKEDNNDVSDTQGGFPNALHYCISDNPNTDQEDEFLIQTTAGQITYDANWNITSANFPGVDAGFQGEEPEPSNPTSADYLGNERVFGDRIDIGPFEFGAPQSNGVVNPGQAIEGTVVAVRYYNLQGVEIKQPVSGSIYIEKKIYDNQEIKATKKWGIQ</sequence>
<name>A0A5M8P474_9BACT</name>
<feature type="chain" id="PRO_5036371411" description="Right handed beta helix domain-containing protein" evidence="1">
    <location>
        <begin position="21"/>
        <end position="985"/>
    </location>
</feature>
<evidence type="ECO:0008006" key="5">
    <source>
        <dbReference type="Google" id="ProtNLM"/>
    </source>
</evidence>
<evidence type="ECO:0000313" key="4">
    <source>
        <dbReference type="Proteomes" id="UP000324575"/>
    </source>
</evidence>
<dbReference type="PANTHER" id="PTHR11319">
    <property type="entry name" value="G PROTEIN-COUPLED RECEPTOR-RELATED"/>
    <property type="match status" value="1"/>
</dbReference>
<dbReference type="Proteomes" id="UP000324575">
    <property type="component" value="Unassembled WGS sequence"/>
</dbReference>
<dbReference type="InterPro" id="IPR012334">
    <property type="entry name" value="Pectin_lyas_fold"/>
</dbReference>
<comment type="caution">
    <text evidence="2">The sequence shown here is derived from an EMBL/GenBank/DDBJ whole genome shotgun (WGS) entry which is preliminary data.</text>
</comment>
<dbReference type="AlphaFoldDB" id="A0A5M8P474"/>
<proteinExistence type="predicted"/>
<dbReference type="EMBL" id="SNRX01000002">
    <property type="protein sequence ID" value="KAA6303446.1"/>
    <property type="molecule type" value="Genomic_DNA"/>
</dbReference>
<evidence type="ECO:0000313" key="3">
    <source>
        <dbReference type="EMBL" id="KAA6303446.1"/>
    </source>
</evidence>
<dbReference type="InterPro" id="IPR011050">
    <property type="entry name" value="Pectin_lyase_fold/virulence"/>
</dbReference>
<dbReference type="SUPFAM" id="SSF51126">
    <property type="entry name" value="Pectin lyase-like"/>
    <property type="match status" value="2"/>
</dbReference>
<protein>
    <recommendedName>
        <fullName evidence="5">Right handed beta helix domain-containing protein</fullName>
    </recommendedName>
</protein>
<evidence type="ECO:0000313" key="2">
    <source>
        <dbReference type="EMBL" id="KAA6303201.1"/>
    </source>
</evidence>
<feature type="signal peptide" evidence="1">
    <location>
        <begin position="1"/>
        <end position="20"/>
    </location>
</feature>
<dbReference type="EMBL" id="SNRX01000002">
    <property type="protein sequence ID" value="KAA6303201.1"/>
    <property type="molecule type" value="Genomic_DNA"/>
</dbReference>
<dbReference type="InterPro" id="IPR006626">
    <property type="entry name" value="PbH1"/>
</dbReference>
<reference evidence="2 4" key="1">
    <citation type="submission" date="2019-03" db="EMBL/GenBank/DDBJ databases">
        <title>Single cell metagenomics reveals metabolic interactions within the superorganism composed of flagellate Streblomastix strix and complex community of Bacteroidetes bacteria on its surface.</title>
        <authorList>
            <person name="Treitli S.C."/>
            <person name="Kolisko M."/>
            <person name="Husnik F."/>
            <person name="Keeling P."/>
            <person name="Hampl V."/>
        </authorList>
    </citation>
    <scope>NUCLEOTIDE SEQUENCE [LARGE SCALE GENOMIC DNA]</scope>
    <source>
        <strain evidence="2">St1</strain>
    </source>
</reference>
<accession>A0A5M8P474</accession>
<dbReference type="SMART" id="SM00710">
    <property type="entry name" value="PbH1"/>
    <property type="match status" value="9"/>
</dbReference>